<feature type="region of interest" description="Disordered" evidence="1">
    <location>
        <begin position="58"/>
        <end position="87"/>
    </location>
</feature>
<comment type="caution">
    <text evidence="2">The sequence shown here is derived from an EMBL/GenBank/DDBJ whole genome shotgun (WGS) entry which is preliminary data.</text>
</comment>
<evidence type="ECO:0000256" key="1">
    <source>
        <dbReference type="SAM" id="MobiDB-lite"/>
    </source>
</evidence>
<feature type="compositionally biased region" description="Acidic residues" evidence="1">
    <location>
        <begin position="58"/>
        <end position="75"/>
    </location>
</feature>
<gene>
    <name evidence="2" type="ORF">L3X38_005426</name>
</gene>
<dbReference type="AlphaFoldDB" id="A0AAD5F476"/>
<organism evidence="2 3">
    <name type="scientific">Prunus dulcis</name>
    <name type="common">Almond</name>
    <name type="synonym">Amygdalus dulcis</name>
    <dbReference type="NCBI Taxonomy" id="3755"/>
    <lineage>
        <taxon>Eukaryota</taxon>
        <taxon>Viridiplantae</taxon>
        <taxon>Streptophyta</taxon>
        <taxon>Embryophyta</taxon>
        <taxon>Tracheophyta</taxon>
        <taxon>Spermatophyta</taxon>
        <taxon>Magnoliopsida</taxon>
        <taxon>eudicotyledons</taxon>
        <taxon>Gunneridae</taxon>
        <taxon>Pentapetalae</taxon>
        <taxon>rosids</taxon>
        <taxon>fabids</taxon>
        <taxon>Rosales</taxon>
        <taxon>Rosaceae</taxon>
        <taxon>Amygdaloideae</taxon>
        <taxon>Amygdaleae</taxon>
        <taxon>Prunus</taxon>
    </lineage>
</organism>
<reference evidence="2 3" key="1">
    <citation type="journal article" date="2022" name="G3 (Bethesda)">
        <title>Whole-genome sequence and methylome profiling of the almond [Prunus dulcis (Mill.) D.A. Webb] cultivar 'Nonpareil'.</title>
        <authorList>
            <person name="D'Amico-Willman K.M."/>
            <person name="Ouma W.Z."/>
            <person name="Meulia T."/>
            <person name="Sideli G.M."/>
            <person name="Gradziel T.M."/>
            <person name="Fresnedo-Ramirez J."/>
        </authorList>
    </citation>
    <scope>NUCLEOTIDE SEQUENCE [LARGE SCALE GENOMIC DNA]</scope>
    <source>
        <strain evidence="2">Clone GOH B32 T37-40</strain>
    </source>
</reference>
<proteinExistence type="predicted"/>
<dbReference type="EMBL" id="JAJFAZ020000001">
    <property type="protein sequence ID" value="KAI5352535.1"/>
    <property type="molecule type" value="Genomic_DNA"/>
</dbReference>
<keyword evidence="3" id="KW-1185">Reference proteome</keyword>
<evidence type="ECO:0000313" key="3">
    <source>
        <dbReference type="Proteomes" id="UP001054821"/>
    </source>
</evidence>
<protein>
    <submittedName>
        <fullName evidence="2">Uncharacterized protein</fullName>
    </submittedName>
</protein>
<name>A0AAD5F476_PRUDU</name>
<dbReference type="Proteomes" id="UP001054821">
    <property type="component" value="Chromosome 1"/>
</dbReference>
<sequence>MYEEDEDDGIVVDEAINVEDGGDDIAVNVKDEGDEGIVPEGINVAEEGDEGTILESTNVEEEGDEDSQEHEENPEFYDSAYEQSEDEQCLLENDDKAFDNYVDHNAPDIG</sequence>
<evidence type="ECO:0000313" key="2">
    <source>
        <dbReference type="EMBL" id="KAI5352535.1"/>
    </source>
</evidence>
<accession>A0AAD5F476</accession>